<evidence type="ECO:0000256" key="6">
    <source>
        <dbReference type="SAM" id="MobiDB-lite"/>
    </source>
</evidence>
<evidence type="ECO:0000256" key="1">
    <source>
        <dbReference type="ARBA" id="ARBA00004123"/>
    </source>
</evidence>
<feature type="domain" description="Myb-like" evidence="7">
    <location>
        <begin position="359"/>
        <end position="413"/>
    </location>
</feature>
<feature type="compositionally biased region" description="Basic residues" evidence="6">
    <location>
        <begin position="994"/>
        <end position="1007"/>
    </location>
</feature>
<dbReference type="InterPro" id="IPR051575">
    <property type="entry name" value="Myb-like_DNA-bd"/>
</dbReference>
<dbReference type="GO" id="GO:0042796">
    <property type="term" value="P:snRNA transcription by RNA polymerase III"/>
    <property type="evidence" value="ECO:0007669"/>
    <property type="project" value="TreeGrafter"/>
</dbReference>
<dbReference type="InterPro" id="IPR017930">
    <property type="entry name" value="Myb_dom"/>
</dbReference>
<proteinExistence type="predicted"/>
<name>A0AAN4YY76_9BILA</name>
<dbReference type="PROSITE" id="PS51294">
    <property type="entry name" value="HTH_MYB"/>
    <property type="match status" value="3"/>
</dbReference>
<evidence type="ECO:0000256" key="3">
    <source>
        <dbReference type="ARBA" id="ARBA00023125"/>
    </source>
</evidence>
<dbReference type="SUPFAM" id="SSF46689">
    <property type="entry name" value="Homeodomain-like"/>
    <property type="match status" value="4"/>
</dbReference>
<feature type="domain" description="HTH myb-type" evidence="8">
    <location>
        <begin position="359"/>
        <end position="413"/>
    </location>
</feature>
<evidence type="ECO:0000259" key="8">
    <source>
        <dbReference type="PROSITE" id="PS51294"/>
    </source>
</evidence>
<feature type="region of interest" description="Disordered" evidence="6">
    <location>
        <begin position="936"/>
        <end position="1025"/>
    </location>
</feature>
<dbReference type="SMART" id="SM00384">
    <property type="entry name" value="AT_hook"/>
    <property type="match status" value="2"/>
</dbReference>
<reference evidence="10" key="1">
    <citation type="submission" date="2022-10" db="EMBL/GenBank/DDBJ databases">
        <title>Genome assembly of Pristionchus species.</title>
        <authorList>
            <person name="Yoshida K."/>
            <person name="Sommer R.J."/>
        </authorList>
    </citation>
    <scope>NUCLEOTIDE SEQUENCE [LARGE SCALE GENOMIC DNA]</scope>
    <source>
        <strain evidence="10">RS5460</strain>
    </source>
</reference>
<comment type="caution">
    <text evidence="9">The sequence shown here is derived from an EMBL/GenBank/DDBJ whole genome shotgun (WGS) entry which is preliminary data.</text>
</comment>
<dbReference type="CDD" id="cd00167">
    <property type="entry name" value="SANT"/>
    <property type="match status" value="3"/>
</dbReference>
<dbReference type="GO" id="GO:0019185">
    <property type="term" value="C:snRNA-activating protein complex"/>
    <property type="evidence" value="ECO:0007669"/>
    <property type="project" value="TreeGrafter"/>
</dbReference>
<keyword evidence="3" id="KW-0238">DNA-binding</keyword>
<feature type="compositionally biased region" description="Basic residues" evidence="6">
    <location>
        <begin position="960"/>
        <end position="970"/>
    </location>
</feature>
<keyword evidence="5" id="KW-0539">Nucleus</keyword>
<dbReference type="GO" id="GO:0005634">
    <property type="term" value="C:nucleus"/>
    <property type="evidence" value="ECO:0007669"/>
    <property type="project" value="UniProtKB-SubCell"/>
</dbReference>
<comment type="subcellular location">
    <subcellularLocation>
        <location evidence="1">Nucleus</location>
    </subcellularLocation>
</comment>
<evidence type="ECO:0000256" key="4">
    <source>
        <dbReference type="ARBA" id="ARBA00023163"/>
    </source>
</evidence>
<dbReference type="PANTHER" id="PTHR46621:SF1">
    <property type="entry name" value="SNRNA-ACTIVATING PROTEIN COMPLEX SUBUNIT 4"/>
    <property type="match status" value="1"/>
</dbReference>
<dbReference type="InterPro" id="IPR009057">
    <property type="entry name" value="Homeodomain-like_sf"/>
</dbReference>
<feature type="domain" description="HTH myb-type" evidence="8">
    <location>
        <begin position="414"/>
        <end position="469"/>
    </location>
</feature>
<evidence type="ECO:0000313" key="9">
    <source>
        <dbReference type="EMBL" id="GMR29904.1"/>
    </source>
</evidence>
<protein>
    <submittedName>
        <fullName evidence="9">Uncharacterized protein</fullName>
    </submittedName>
</protein>
<dbReference type="PANTHER" id="PTHR46621">
    <property type="entry name" value="SNRNA-ACTIVATING PROTEIN COMPLEX SUBUNIT 4"/>
    <property type="match status" value="1"/>
</dbReference>
<dbReference type="Pfam" id="PF13921">
    <property type="entry name" value="Myb_DNA-bind_6"/>
    <property type="match status" value="1"/>
</dbReference>
<keyword evidence="10" id="KW-1185">Reference proteome</keyword>
<gene>
    <name evidence="9" type="ORF">PMAYCL1PPCAC_00099</name>
</gene>
<feature type="compositionally biased region" description="Basic and acidic residues" evidence="6">
    <location>
        <begin position="976"/>
        <end position="991"/>
    </location>
</feature>
<feature type="domain" description="Myb-like" evidence="7">
    <location>
        <begin position="414"/>
        <end position="465"/>
    </location>
</feature>
<evidence type="ECO:0000259" key="7">
    <source>
        <dbReference type="PROSITE" id="PS50090"/>
    </source>
</evidence>
<dbReference type="PROSITE" id="PS50090">
    <property type="entry name" value="MYB_LIKE"/>
    <property type="match status" value="4"/>
</dbReference>
<feature type="compositionally biased region" description="Acidic residues" evidence="6">
    <location>
        <begin position="1014"/>
        <end position="1025"/>
    </location>
</feature>
<accession>A0AAN4YY76</accession>
<keyword evidence="2" id="KW-0805">Transcription regulation</keyword>
<keyword evidence="4" id="KW-0804">Transcription</keyword>
<evidence type="ECO:0000313" key="10">
    <source>
        <dbReference type="Proteomes" id="UP001328107"/>
    </source>
</evidence>
<dbReference type="EMBL" id="BTRK01000001">
    <property type="protein sequence ID" value="GMR29904.1"/>
    <property type="molecule type" value="Genomic_DNA"/>
</dbReference>
<dbReference type="Gene3D" id="1.10.10.60">
    <property type="entry name" value="Homeodomain-like"/>
    <property type="match status" value="4"/>
</dbReference>
<dbReference type="AlphaFoldDB" id="A0AAN4YY76"/>
<dbReference type="Proteomes" id="UP001328107">
    <property type="component" value="Unassembled WGS sequence"/>
</dbReference>
<evidence type="ECO:0000256" key="2">
    <source>
        <dbReference type="ARBA" id="ARBA00023015"/>
    </source>
</evidence>
<organism evidence="9 10">
    <name type="scientific">Pristionchus mayeri</name>
    <dbReference type="NCBI Taxonomy" id="1317129"/>
    <lineage>
        <taxon>Eukaryota</taxon>
        <taxon>Metazoa</taxon>
        <taxon>Ecdysozoa</taxon>
        <taxon>Nematoda</taxon>
        <taxon>Chromadorea</taxon>
        <taxon>Rhabditida</taxon>
        <taxon>Rhabditina</taxon>
        <taxon>Diplogasteromorpha</taxon>
        <taxon>Diplogasteroidea</taxon>
        <taxon>Neodiplogasteridae</taxon>
        <taxon>Pristionchus</taxon>
    </lineage>
</organism>
<evidence type="ECO:0000256" key="5">
    <source>
        <dbReference type="ARBA" id="ARBA00023242"/>
    </source>
</evidence>
<feature type="domain" description="Myb-like" evidence="7">
    <location>
        <begin position="466"/>
        <end position="517"/>
    </location>
</feature>
<dbReference type="InterPro" id="IPR017956">
    <property type="entry name" value="AT_hook_DNA-bd_motif"/>
</dbReference>
<feature type="domain" description="Myb-like" evidence="7">
    <location>
        <begin position="307"/>
        <end position="358"/>
    </location>
</feature>
<dbReference type="GO" id="GO:0042795">
    <property type="term" value="P:snRNA transcription by RNA polymerase II"/>
    <property type="evidence" value="ECO:0007669"/>
    <property type="project" value="TreeGrafter"/>
</dbReference>
<feature type="domain" description="HTH myb-type" evidence="8">
    <location>
        <begin position="474"/>
        <end position="521"/>
    </location>
</feature>
<dbReference type="GO" id="GO:0000978">
    <property type="term" value="F:RNA polymerase II cis-regulatory region sequence-specific DNA binding"/>
    <property type="evidence" value="ECO:0007669"/>
    <property type="project" value="TreeGrafter"/>
</dbReference>
<sequence>MTPGPFMTFSKAGDRGPCAFMINVLSLYFSSAMGDSDDAFDGQSSENIGILSQVSRNELLDISSNSVIRTPVISMASINAPLVQHDEDTDPQLLISAEEEDNLQVVLAMNEAMSDLIDTMIEKAEQALRANREKQKILEERKKIFNTNAAMVKRKVPVTMFMPPYFKDQFNMCPPQNPEMKRKLECMIYDPLLKEEKKWSDIDLRTLHRAVRNSMIEGRLMSIYGQRDLLLDKIRDANATTTAEERADWNNKLDAFNRKIDFEKTLNDKDLLTGDYSKVDWATIAMVHFKGQRTPSSLRLKWCNEQCPQWNKSDWTAAEVKKLNELARNDFVSWTLIADKLGTRRTPWQCFEKYKSEISSEILKREWTQEEDDRLVKLVESLQLNRVIQWDKVTYHMAGRTRQQCRTRYLRTLDKSIKHGRWTDEEDLLLMCSIGRYGAKDWRKIAKGVPGRNDGQCRERWVNVLDRANRSEEWTMEEDEKLLYAVNMFGKGQWAKISTVLPGRNQRTCKARFRSLLTTKMRICAAQLSKIREAQASRKVISRGLKKRSDDTFREFNQLVGGNDETGKSFCDQARSVALADKYRFKRAEPEVRRVIEEGMLEISRKYQGRERRWSGMSDDGEQLFNGIEHSIGVAKKDQTWLPVEFDSEVSEYEKCQFLTEALCQVVDKQDQLRSVAAQEAYESRAKQEVADRLKRILVDAVESRVRTSLATTEIHRKPSISKDSAVDTSHRSLEAYVCHEMQSAAESAANDMLHPTAVTSHSAELLMAELPRIVQIATPLLSSLWSDEKLNSMDEVLVHMEEMLKSRKEYLKLGELMRCLLIEPLMLIFSVEDDDRKKAHLTEEFNRFRDRLMQDVQIGNIEVGDTIRKPRRETATKKASKDAVSVAKMGNHSIKEGKARTKIEHKGAKSSWDNIDEAEIPVDWDDECAAQQMSSKRKLSFADEDEEEEVRNGKDAKPPLKKVRGRPRKSITLVGHDDQVEVRESGEELVKTPLKRGRGRPRKCRTPARTDTIEGDGEDAEPSEMDVHADMVSATKDLDAVLDEKKCRKAVIGEPAMDEINAGVDEFQLN</sequence>
<dbReference type="GO" id="GO:0001006">
    <property type="term" value="F:RNA polymerase III type 3 promoter sequence-specific DNA binding"/>
    <property type="evidence" value="ECO:0007669"/>
    <property type="project" value="TreeGrafter"/>
</dbReference>
<dbReference type="InterPro" id="IPR001005">
    <property type="entry name" value="SANT/Myb"/>
</dbReference>
<dbReference type="Pfam" id="PF00249">
    <property type="entry name" value="Myb_DNA-binding"/>
    <property type="match status" value="3"/>
</dbReference>
<dbReference type="SMART" id="SM00717">
    <property type="entry name" value="SANT"/>
    <property type="match status" value="5"/>
</dbReference>